<dbReference type="GO" id="GO:0016787">
    <property type="term" value="F:hydrolase activity"/>
    <property type="evidence" value="ECO:0007669"/>
    <property type="project" value="UniProtKB-KW"/>
</dbReference>
<organism evidence="8 9">
    <name type="scientific">Acetobacteroides hydrogenigenes</name>
    <dbReference type="NCBI Taxonomy" id="979970"/>
    <lineage>
        <taxon>Bacteria</taxon>
        <taxon>Pseudomonadati</taxon>
        <taxon>Bacteroidota</taxon>
        <taxon>Bacteroidia</taxon>
        <taxon>Bacteroidales</taxon>
        <taxon>Rikenellaceae</taxon>
        <taxon>Acetobacteroides</taxon>
    </lineage>
</organism>
<keyword evidence="7" id="KW-0315">Glutamine amidotransferase</keyword>
<name>A0A4R2EDR2_9BACT</name>
<dbReference type="InterPro" id="IPR029062">
    <property type="entry name" value="Class_I_gatase-like"/>
</dbReference>
<dbReference type="GO" id="GO:0006189">
    <property type="term" value="P:'de novo' IMP biosynthetic process"/>
    <property type="evidence" value="ECO:0007669"/>
    <property type="project" value="InterPro"/>
</dbReference>
<evidence type="ECO:0000256" key="7">
    <source>
        <dbReference type="ARBA" id="ARBA00022962"/>
    </source>
</evidence>
<evidence type="ECO:0000256" key="4">
    <source>
        <dbReference type="ARBA" id="ARBA00022755"/>
    </source>
</evidence>
<dbReference type="SUPFAM" id="SSF52317">
    <property type="entry name" value="Class I glutamine amidotransferase-like"/>
    <property type="match status" value="1"/>
</dbReference>
<keyword evidence="2" id="KW-0436">Ligase</keyword>
<dbReference type="EMBL" id="SLWB01000020">
    <property type="protein sequence ID" value="TCN62109.1"/>
    <property type="molecule type" value="Genomic_DNA"/>
</dbReference>
<dbReference type="InterPro" id="IPR010075">
    <property type="entry name" value="PRibForGlyAmidine_synth_PurQ"/>
</dbReference>
<evidence type="ECO:0000256" key="3">
    <source>
        <dbReference type="ARBA" id="ARBA00022741"/>
    </source>
</evidence>
<dbReference type="Gene3D" id="3.40.50.880">
    <property type="match status" value="1"/>
</dbReference>
<accession>A0A4R2EDR2</accession>
<dbReference type="AlphaFoldDB" id="A0A4R2EDR2"/>
<sequence>MKIGIVNIPGMDVSLVQILREHFHNSAEIVDLGNTEQWKYDLVMVPPSTLYSDSEELKRRIEQSSLYTSLSEYSDQGGFIVGIQSGFQILCAAGLLEGGFVRTSRTSLVNAMVDVKSEFKRSPLTYLVDFDKPLRLYLSHALGYYRLSDESVRRLQQKGQILLRYCDERGYVSKESNPDGSTSSIAAICNAQRNVFGITPNPAVKSFFQHHLDGLELMDSFFKMITR</sequence>
<dbReference type="GO" id="GO:0004642">
    <property type="term" value="F:phosphoribosylformylglycinamidine synthase activity"/>
    <property type="evidence" value="ECO:0007669"/>
    <property type="project" value="InterPro"/>
</dbReference>
<evidence type="ECO:0000313" key="8">
    <source>
        <dbReference type="EMBL" id="TCN62109.1"/>
    </source>
</evidence>
<evidence type="ECO:0000256" key="2">
    <source>
        <dbReference type="ARBA" id="ARBA00022598"/>
    </source>
</evidence>
<keyword evidence="1" id="KW-0963">Cytoplasm</keyword>
<dbReference type="Proteomes" id="UP000294830">
    <property type="component" value="Unassembled WGS sequence"/>
</dbReference>
<evidence type="ECO:0000256" key="6">
    <source>
        <dbReference type="ARBA" id="ARBA00022840"/>
    </source>
</evidence>
<dbReference type="PROSITE" id="PS51273">
    <property type="entry name" value="GATASE_TYPE_1"/>
    <property type="match status" value="1"/>
</dbReference>
<keyword evidence="3" id="KW-0547">Nucleotide-binding</keyword>
<dbReference type="PANTHER" id="PTHR47552:SF1">
    <property type="entry name" value="PHOSPHORIBOSYLFORMYLGLYCINAMIDINE SYNTHASE SUBUNIT PURQ"/>
    <property type="match status" value="1"/>
</dbReference>
<proteinExistence type="predicted"/>
<protein>
    <submittedName>
        <fullName evidence="8">Phosphoribosylformylglycinamidine synthase</fullName>
    </submittedName>
</protein>
<comment type="caution">
    <text evidence="8">The sequence shown here is derived from an EMBL/GenBank/DDBJ whole genome shotgun (WGS) entry which is preliminary data.</text>
</comment>
<dbReference type="RefSeq" id="WP_131840484.1">
    <property type="nucleotide sequence ID" value="NZ_SLWB01000020.1"/>
</dbReference>
<dbReference type="PANTHER" id="PTHR47552">
    <property type="entry name" value="PHOSPHORIBOSYLFORMYLGLYCINAMIDINE SYNTHASE SUBUNIT PURQ"/>
    <property type="match status" value="1"/>
</dbReference>
<dbReference type="GO" id="GO:0005524">
    <property type="term" value="F:ATP binding"/>
    <property type="evidence" value="ECO:0007669"/>
    <property type="project" value="UniProtKB-KW"/>
</dbReference>
<dbReference type="OrthoDB" id="9804441at2"/>
<evidence type="ECO:0000256" key="5">
    <source>
        <dbReference type="ARBA" id="ARBA00022801"/>
    </source>
</evidence>
<keyword evidence="9" id="KW-1185">Reference proteome</keyword>
<evidence type="ECO:0000256" key="1">
    <source>
        <dbReference type="ARBA" id="ARBA00022490"/>
    </source>
</evidence>
<keyword evidence="5" id="KW-0378">Hydrolase</keyword>
<gene>
    <name evidence="8" type="ORF">CLV25_12022</name>
</gene>
<dbReference type="Pfam" id="PF13507">
    <property type="entry name" value="GATase_5"/>
    <property type="match status" value="1"/>
</dbReference>
<keyword evidence="6" id="KW-0067">ATP-binding</keyword>
<keyword evidence="4" id="KW-0658">Purine biosynthesis</keyword>
<evidence type="ECO:0000313" key="9">
    <source>
        <dbReference type="Proteomes" id="UP000294830"/>
    </source>
</evidence>
<dbReference type="SMART" id="SM01211">
    <property type="entry name" value="GATase_5"/>
    <property type="match status" value="1"/>
</dbReference>
<reference evidence="8 9" key="1">
    <citation type="submission" date="2019-03" db="EMBL/GenBank/DDBJ databases">
        <title>Genomic Encyclopedia of Archaeal and Bacterial Type Strains, Phase II (KMG-II): from individual species to whole genera.</title>
        <authorList>
            <person name="Goeker M."/>
        </authorList>
    </citation>
    <scope>NUCLEOTIDE SEQUENCE [LARGE SCALE GENOMIC DNA]</scope>
    <source>
        <strain evidence="8 9">RL-C</strain>
    </source>
</reference>